<gene>
    <name evidence="2" type="ORF">HFQ381_LOCUS34372</name>
</gene>
<evidence type="ECO:0000256" key="1">
    <source>
        <dbReference type="SAM" id="MobiDB-lite"/>
    </source>
</evidence>
<reference evidence="2" key="1">
    <citation type="submission" date="2021-02" db="EMBL/GenBank/DDBJ databases">
        <authorList>
            <person name="Nowell W R."/>
        </authorList>
    </citation>
    <scope>NUCLEOTIDE SEQUENCE</scope>
</reference>
<accession>A0A821DGM8</accession>
<name>A0A821DGM8_9BILA</name>
<protein>
    <submittedName>
        <fullName evidence="2">Uncharacterized protein</fullName>
    </submittedName>
</protein>
<proteinExistence type="predicted"/>
<dbReference type="AlphaFoldDB" id="A0A821DGM8"/>
<feature type="non-terminal residue" evidence="2">
    <location>
        <position position="84"/>
    </location>
</feature>
<comment type="caution">
    <text evidence="2">The sequence shown here is derived from an EMBL/GenBank/DDBJ whole genome shotgun (WGS) entry which is preliminary data.</text>
</comment>
<feature type="region of interest" description="Disordered" evidence="1">
    <location>
        <begin position="49"/>
        <end position="70"/>
    </location>
</feature>
<evidence type="ECO:0000313" key="3">
    <source>
        <dbReference type="Proteomes" id="UP000663851"/>
    </source>
</evidence>
<sequence>MNLKLSTDRLNDDLEMLEKTLETLLVPSPIVPNKIENEPLMSQSLNRMDQLSSTMSNDEKNKRLSRIVSPTRFDRILSPENYPP</sequence>
<dbReference type="Proteomes" id="UP000663851">
    <property type="component" value="Unassembled WGS sequence"/>
</dbReference>
<evidence type="ECO:0000313" key="2">
    <source>
        <dbReference type="EMBL" id="CAF4621099.1"/>
    </source>
</evidence>
<dbReference type="EMBL" id="CAJOBO010015239">
    <property type="protein sequence ID" value="CAF4621099.1"/>
    <property type="molecule type" value="Genomic_DNA"/>
</dbReference>
<organism evidence="2 3">
    <name type="scientific">Rotaria socialis</name>
    <dbReference type="NCBI Taxonomy" id="392032"/>
    <lineage>
        <taxon>Eukaryota</taxon>
        <taxon>Metazoa</taxon>
        <taxon>Spiralia</taxon>
        <taxon>Gnathifera</taxon>
        <taxon>Rotifera</taxon>
        <taxon>Eurotatoria</taxon>
        <taxon>Bdelloidea</taxon>
        <taxon>Philodinida</taxon>
        <taxon>Philodinidae</taxon>
        <taxon>Rotaria</taxon>
    </lineage>
</organism>